<dbReference type="PANTHER" id="PTHR44590:SF3">
    <property type="entry name" value="CARBOXYLESTERASE TYPE B DOMAIN-CONTAINING PROTEIN"/>
    <property type="match status" value="1"/>
</dbReference>
<dbReference type="EMBL" id="BTRK01000003">
    <property type="protein sequence ID" value="GMR40733.1"/>
    <property type="molecule type" value="Genomic_DNA"/>
</dbReference>
<dbReference type="SUPFAM" id="SSF53474">
    <property type="entry name" value="alpha/beta-Hydrolases"/>
    <property type="match status" value="1"/>
</dbReference>
<dbReference type="Pfam" id="PF00135">
    <property type="entry name" value="COesterase"/>
    <property type="match status" value="1"/>
</dbReference>
<proteinExistence type="predicted"/>
<feature type="domain" description="Carboxylesterase type B" evidence="1">
    <location>
        <begin position="39"/>
        <end position="341"/>
    </location>
</feature>
<keyword evidence="3" id="KW-1185">Reference proteome</keyword>
<dbReference type="Gene3D" id="3.40.50.1820">
    <property type="entry name" value="alpha/beta hydrolase"/>
    <property type="match status" value="1"/>
</dbReference>
<evidence type="ECO:0000259" key="1">
    <source>
        <dbReference type="Pfam" id="PF00135"/>
    </source>
</evidence>
<sequence length="354" mass="40653">SDRLNRPNVFRGRYEQRNSFRAMYRRCMRGFALSFTPLQMLCLIHRTIFMSGNAYSRWAHKKSIAAYCKNYAATKLGIKSTSSRELIAILRSVPADQLKVAVPIHDIRWRETTREFCPVIDGDLLPLRVEELRRIAPVLSVMAGVTELEAARFLRPQDAAEDNIIATVEEMLPKGTRNETRDSLVRLYKESVLRRQPDLTLWRARTELSGDRMYCIPTIQLLRECNKRGAPTYFYVFAYYNAKSVGGSANFPHVSEAPHAFDLPYVFKSGIYWNVSFNDNDNRACELITTAFAIFDKNGNPNGKGSSAWLPCDIQHPGRHMIVGLNPKMEVEYKDGICQRWIEIIENEKLRCSI</sequence>
<reference evidence="3" key="1">
    <citation type="submission" date="2022-10" db="EMBL/GenBank/DDBJ databases">
        <title>Genome assembly of Pristionchus species.</title>
        <authorList>
            <person name="Yoshida K."/>
            <person name="Sommer R.J."/>
        </authorList>
    </citation>
    <scope>NUCLEOTIDE SEQUENCE [LARGE SCALE GENOMIC DNA]</scope>
    <source>
        <strain evidence="3">RS5460</strain>
    </source>
</reference>
<name>A0AAN4ZGF7_9BILA</name>
<accession>A0AAN4ZGF7</accession>
<evidence type="ECO:0000313" key="3">
    <source>
        <dbReference type="Proteomes" id="UP001328107"/>
    </source>
</evidence>
<dbReference type="InterPro" id="IPR029058">
    <property type="entry name" value="AB_hydrolase_fold"/>
</dbReference>
<feature type="non-terminal residue" evidence="2">
    <location>
        <position position="1"/>
    </location>
</feature>
<dbReference type="InterPro" id="IPR002018">
    <property type="entry name" value="CarbesteraseB"/>
</dbReference>
<protein>
    <recommendedName>
        <fullName evidence="1">Carboxylesterase type B domain-containing protein</fullName>
    </recommendedName>
</protein>
<dbReference type="PANTHER" id="PTHR44590">
    <property type="entry name" value="CARBOXYLIC ESTER HYDROLASE-RELATED"/>
    <property type="match status" value="1"/>
</dbReference>
<dbReference type="Proteomes" id="UP001328107">
    <property type="component" value="Unassembled WGS sequence"/>
</dbReference>
<dbReference type="AlphaFoldDB" id="A0AAN4ZGF7"/>
<organism evidence="2 3">
    <name type="scientific">Pristionchus mayeri</name>
    <dbReference type="NCBI Taxonomy" id="1317129"/>
    <lineage>
        <taxon>Eukaryota</taxon>
        <taxon>Metazoa</taxon>
        <taxon>Ecdysozoa</taxon>
        <taxon>Nematoda</taxon>
        <taxon>Chromadorea</taxon>
        <taxon>Rhabditida</taxon>
        <taxon>Rhabditina</taxon>
        <taxon>Diplogasteromorpha</taxon>
        <taxon>Diplogasteroidea</taxon>
        <taxon>Neodiplogasteridae</taxon>
        <taxon>Pristionchus</taxon>
    </lineage>
</organism>
<gene>
    <name evidence="2" type="ORF">PMAYCL1PPCAC_10928</name>
</gene>
<comment type="caution">
    <text evidence="2">The sequence shown here is derived from an EMBL/GenBank/DDBJ whole genome shotgun (WGS) entry which is preliminary data.</text>
</comment>
<evidence type="ECO:0000313" key="2">
    <source>
        <dbReference type="EMBL" id="GMR40733.1"/>
    </source>
</evidence>